<accession>A0A512L7V9</accession>
<dbReference type="PROSITE" id="PS01295">
    <property type="entry name" value="ISPD"/>
    <property type="match status" value="1"/>
</dbReference>
<feature type="site" description="Positions MEP for the nucleophilic attack" evidence="7">
    <location>
        <position position="217"/>
    </location>
</feature>
<reference evidence="8 9" key="1">
    <citation type="submission" date="2019-07" db="EMBL/GenBank/DDBJ databases">
        <title>Whole genome shotgun sequence of Thiobacillus plumbophilus NBRC 107929.</title>
        <authorList>
            <person name="Hosoyama A."/>
            <person name="Uohara A."/>
            <person name="Ohji S."/>
            <person name="Ichikawa N."/>
        </authorList>
    </citation>
    <scope>NUCLEOTIDE SEQUENCE [LARGE SCALE GENOMIC DNA]</scope>
    <source>
        <strain evidence="8 9">NBRC 107929</strain>
    </source>
</reference>
<evidence type="ECO:0000313" key="9">
    <source>
        <dbReference type="Proteomes" id="UP000321337"/>
    </source>
</evidence>
<feature type="site" description="Transition state stabilizer" evidence="7">
    <location>
        <position position="28"/>
    </location>
</feature>
<comment type="catalytic activity">
    <reaction evidence="1 7">
        <text>2-C-methyl-D-erythritol 4-phosphate + CTP + H(+) = 4-CDP-2-C-methyl-D-erythritol + diphosphate</text>
        <dbReference type="Rhea" id="RHEA:13429"/>
        <dbReference type="ChEBI" id="CHEBI:15378"/>
        <dbReference type="ChEBI" id="CHEBI:33019"/>
        <dbReference type="ChEBI" id="CHEBI:37563"/>
        <dbReference type="ChEBI" id="CHEBI:57823"/>
        <dbReference type="ChEBI" id="CHEBI:58262"/>
        <dbReference type="EC" id="2.7.7.60"/>
    </reaction>
</comment>
<comment type="similarity">
    <text evidence="3 7">Belongs to the IspD/TarI cytidylyltransferase family. IspD subfamily.</text>
</comment>
<feature type="site" description="Positions MEP for the nucleophilic attack" evidence="7">
    <location>
        <position position="163"/>
    </location>
</feature>
<dbReference type="EMBL" id="BKAD01000015">
    <property type="protein sequence ID" value="GEP30569.1"/>
    <property type="molecule type" value="Genomic_DNA"/>
</dbReference>
<dbReference type="InterPro" id="IPR001228">
    <property type="entry name" value="IspD"/>
</dbReference>
<comment type="function">
    <text evidence="7">Catalyzes the formation of 4-diphosphocytidyl-2-C-methyl-D-erythritol from CTP and 2-C-methyl-D-erythritol 4-phosphate (MEP).</text>
</comment>
<evidence type="ECO:0000256" key="1">
    <source>
        <dbReference type="ARBA" id="ARBA00001282"/>
    </source>
</evidence>
<dbReference type="EC" id="2.7.7.60" evidence="7"/>
<dbReference type="GO" id="GO:0050518">
    <property type="term" value="F:2-C-methyl-D-erythritol 4-phosphate cytidylyltransferase activity"/>
    <property type="evidence" value="ECO:0007669"/>
    <property type="project" value="UniProtKB-UniRule"/>
</dbReference>
<evidence type="ECO:0000256" key="5">
    <source>
        <dbReference type="ARBA" id="ARBA00022695"/>
    </source>
</evidence>
<dbReference type="AlphaFoldDB" id="A0A512L7V9"/>
<dbReference type="Gene3D" id="3.90.550.10">
    <property type="entry name" value="Spore Coat Polysaccharide Biosynthesis Protein SpsA, Chain A"/>
    <property type="match status" value="1"/>
</dbReference>
<dbReference type="UniPathway" id="UPA00056">
    <property type="reaction ID" value="UER00093"/>
</dbReference>
<evidence type="ECO:0000256" key="3">
    <source>
        <dbReference type="ARBA" id="ARBA00009789"/>
    </source>
</evidence>
<dbReference type="NCBIfam" id="TIGR00453">
    <property type="entry name" value="ispD"/>
    <property type="match status" value="1"/>
</dbReference>
<evidence type="ECO:0000256" key="7">
    <source>
        <dbReference type="HAMAP-Rule" id="MF_00108"/>
    </source>
</evidence>
<proteinExistence type="inferred from homology"/>
<dbReference type="PANTHER" id="PTHR32125">
    <property type="entry name" value="2-C-METHYL-D-ERYTHRITOL 4-PHOSPHATE CYTIDYLYLTRANSFERASE, CHLOROPLASTIC"/>
    <property type="match status" value="1"/>
</dbReference>
<evidence type="ECO:0000256" key="6">
    <source>
        <dbReference type="ARBA" id="ARBA00023229"/>
    </source>
</evidence>
<dbReference type="SUPFAM" id="SSF53448">
    <property type="entry name" value="Nucleotide-diphospho-sugar transferases"/>
    <property type="match status" value="1"/>
</dbReference>
<dbReference type="PANTHER" id="PTHR32125:SF4">
    <property type="entry name" value="2-C-METHYL-D-ERYTHRITOL 4-PHOSPHATE CYTIDYLYLTRANSFERASE, CHLOROPLASTIC"/>
    <property type="match status" value="1"/>
</dbReference>
<name>A0A512L7V9_9PROT</name>
<dbReference type="InterPro" id="IPR018294">
    <property type="entry name" value="ISPD_synthase_CS"/>
</dbReference>
<feature type="site" description="Transition state stabilizer" evidence="7">
    <location>
        <position position="21"/>
    </location>
</feature>
<keyword evidence="5 7" id="KW-0548">Nucleotidyltransferase</keyword>
<comment type="caution">
    <text evidence="8">The sequence shown here is derived from an EMBL/GenBank/DDBJ whole genome shotgun (WGS) entry which is preliminary data.</text>
</comment>
<keyword evidence="6 7" id="KW-0414">Isoprene biosynthesis</keyword>
<dbReference type="InterPro" id="IPR034683">
    <property type="entry name" value="IspD/TarI"/>
</dbReference>
<dbReference type="Proteomes" id="UP000321337">
    <property type="component" value="Unassembled WGS sequence"/>
</dbReference>
<evidence type="ECO:0000313" key="8">
    <source>
        <dbReference type="EMBL" id="GEP30569.1"/>
    </source>
</evidence>
<dbReference type="InterPro" id="IPR050088">
    <property type="entry name" value="IspD/TarI_cytidylyltransf_bact"/>
</dbReference>
<dbReference type="GO" id="GO:0019288">
    <property type="term" value="P:isopentenyl diphosphate biosynthetic process, methylerythritol 4-phosphate pathway"/>
    <property type="evidence" value="ECO:0007669"/>
    <property type="project" value="UniProtKB-UniRule"/>
</dbReference>
<dbReference type="CDD" id="cd02516">
    <property type="entry name" value="CDP-ME_synthetase"/>
    <property type="match status" value="1"/>
</dbReference>
<dbReference type="FunFam" id="3.90.550.10:FF:000003">
    <property type="entry name" value="2-C-methyl-D-erythritol 4-phosphate cytidylyltransferase"/>
    <property type="match status" value="1"/>
</dbReference>
<comment type="pathway">
    <text evidence="2 7">Isoprenoid biosynthesis; isopentenyl diphosphate biosynthesis via DXP pathway; isopentenyl diphosphate from 1-deoxy-D-xylulose 5-phosphate: step 2/6.</text>
</comment>
<dbReference type="Pfam" id="PF01128">
    <property type="entry name" value="IspD"/>
    <property type="match status" value="1"/>
</dbReference>
<organism evidence="8 9">
    <name type="scientific">Sulfuriferula plumbiphila</name>
    <dbReference type="NCBI Taxonomy" id="171865"/>
    <lineage>
        <taxon>Bacteria</taxon>
        <taxon>Pseudomonadati</taxon>
        <taxon>Pseudomonadota</taxon>
        <taxon>Betaproteobacteria</taxon>
        <taxon>Nitrosomonadales</taxon>
        <taxon>Sulfuricellaceae</taxon>
        <taxon>Sulfuriferula</taxon>
    </lineage>
</organism>
<dbReference type="InterPro" id="IPR029044">
    <property type="entry name" value="Nucleotide-diphossugar_trans"/>
</dbReference>
<keyword evidence="9" id="KW-1185">Reference proteome</keyword>
<evidence type="ECO:0000256" key="2">
    <source>
        <dbReference type="ARBA" id="ARBA00004787"/>
    </source>
</evidence>
<keyword evidence="4 7" id="KW-0808">Transferase</keyword>
<dbReference type="HAMAP" id="MF_00108">
    <property type="entry name" value="IspD"/>
    <property type="match status" value="1"/>
</dbReference>
<sequence>MRTANMADHYALIPAAGNGSRMGGKRPKQYLDLAGKPMIYHALRRLAGSPRIRRVYVVISPADAYWDDYDWREFASKLSVLRCGGSIRADSVRNGLVAMASEVAENDWVLVHDAARPCLSAAQLDRLLDEAGSDPVGGLLAMPVADTLKRADTSRHVCTTEPREGLWQAQTPQMFRHVMLLHALHQMRDTVPTDEARAIEALGHRPLLVAADNSNFKVTYPRDLYLARLILENPDD</sequence>
<evidence type="ECO:0000256" key="4">
    <source>
        <dbReference type="ARBA" id="ARBA00022679"/>
    </source>
</evidence>
<gene>
    <name evidence="7 8" type="primary">ispD</name>
    <name evidence="8" type="ORF">TPL01_17070</name>
</gene>
<protein>
    <recommendedName>
        <fullName evidence="7">2-C-methyl-D-erythritol 4-phosphate cytidylyltransferase</fullName>
        <ecNumber evidence="7">2.7.7.60</ecNumber>
    </recommendedName>
    <alternativeName>
        <fullName evidence="7">4-diphosphocytidyl-2C-methyl-D-erythritol synthase</fullName>
    </alternativeName>
    <alternativeName>
        <fullName evidence="7">MEP cytidylyltransferase</fullName>
        <shortName evidence="7">MCT</shortName>
    </alternativeName>
</protein>